<evidence type="ECO:0000256" key="5">
    <source>
        <dbReference type="ARBA" id="ARBA00022801"/>
    </source>
</evidence>
<name>A0ABW5DYA8_9BACT</name>
<protein>
    <submittedName>
        <fullName evidence="8">Sulfatase-like hydrolase/transferase</fullName>
    </submittedName>
</protein>
<keyword evidence="5" id="KW-0378">Hydrolase</keyword>
<gene>
    <name evidence="8" type="ORF">ACFSQZ_01230</name>
</gene>
<dbReference type="Pfam" id="PF00884">
    <property type="entry name" value="Sulfatase"/>
    <property type="match status" value="1"/>
</dbReference>
<evidence type="ECO:0000313" key="8">
    <source>
        <dbReference type="EMBL" id="MFD2275079.1"/>
    </source>
</evidence>
<comment type="cofactor">
    <cofactor evidence="1">
        <name>Ca(2+)</name>
        <dbReference type="ChEBI" id="CHEBI:29108"/>
    </cofactor>
</comment>
<dbReference type="InterPro" id="IPR050738">
    <property type="entry name" value="Sulfatase"/>
</dbReference>
<sequence length="929" mass="99307">MKNIFLSNALNALSFLGFGGFASAGIIGYDFNNSSSITGTGSSIIYVAPDSNTLGEVLSIGDFELTDNDNAGQHGRIVSAINGTSLGSTKAAVTSRGTAPSGNAMSFAVDIPEGMSLDLSGLSFDYGFYSSIAIAADNEWVFSVKVGDVTTEVARGGFTHDGGTDYQEPGAAAGNVDLSGFSGLTNTTVTFHWQLNSTATHNFTSRAHTIDNIQLSAELASDPGLPVITTFSVDDKAVPPNTPVAFTWNTSGADTVTLSSVGTVTTNGSTSVQPTTRTTYVLMASNAVGTVQSELEVTLLPDKPNILLMLVDDWGVTDLSVPFAYDRYDDSGTAIITNLNILHKTPHLEALAANGMKFTQNYATPKCSPSRATLMTGFHPTRHGITTHLNLAGTISDGPNNWRYEGLDATDVTVPQMLAPLGYRSIHCGKWHLGGPGDYAQYPTAVGFDVNIAGSQAGQPARYIANASAGYASGTRPMPNMGNYAGTGMYLTKALTIELNKAMANAVDADVPFFGYMSYYGVHRPYTNNPDAVGDYSNAHSANHRTFATMIEAIDVSLGSVVEQLEDLGIAEETLIIHLGDNGSESPVHGNQASIPLGIFSDFPMRGQKNDGYQGGSRVPLIISWAKPDSDNAFQQSLPIVSGGVEHDIVGIVDVVPTILSTAGQTISEDLHGYDLSAYLRGEAGVHRPQKYHLHYPNGGFPTGNLTWYREGDWKLMYNYGANDFLLYDLANDPTESYDVADSEPELVVQMARAMSREIENHWGPLGTIWPIVAGSGSPRPGTEDPFYLSYEAGGRDVVDSDGDGLADIVEDTNRDGLVGVSETDAENWDTDGDQTGDFVELRLNLDPLDRHSFFAVDTQSESEGVIKLEWPSAPGVFFQILSSDDLSEPVGEWQVFLPNVAADGVLDFTSVEIPVDSERKFFSIELLP</sequence>
<evidence type="ECO:0000256" key="2">
    <source>
        <dbReference type="ARBA" id="ARBA00008779"/>
    </source>
</evidence>
<feature type="domain" description="Sulfatase N-terminal" evidence="7">
    <location>
        <begin position="304"/>
        <end position="664"/>
    </location>
</feature>
<dbReference type="SUPFAM" id="SSF53649">
    <property type="entry name" value="Alkaline phosphatase-like"/>
    <property type="match status" value="1"/>
</dbReference>
<proteinExistence type="inferred from homology"/>
<evidence type="ECO:0000256" key="4">
    <source>
        <dbReference type="ARBA" id="ARBA00022729"/>
    </source>
</evidence>
<accession>A0ABW5DYA8</accession>
<dbReference type="Proteomes" id="UP001597297">
    <property type="component" value="Unassembled WGS sequence"/>
</dbReference>
<dbReference type="InterPro" id="IPR017850">
    <property type="entry name" value="Alkaline_phosphatase_core_sf"/>
</dbReference>
<dbReference type="Gene3D" id="3.40.720.10">
    <property type="entry name" value="Alkaline Phosphatase, subunit A"/>
    <property type="match status" value="1"/>
</dbReference>
<dbReference type="InterPro" id="IPR000917">
    <property type="entry name" value="Sulfatase_N"/>
</dbReference>
<evidence type="ECO:0000256" key="1">
    <source>
        <dbReference type="ARBA" id="ARBA00001913"/>
    </source>
</evidence>
<evidence type="ECO:0000313" key="9">
    <source>
        <dbReference type="Proteomes" id="UP001597297"/>
    </source>
</evidence>
<dbReference type="RefSeq" id="WP_377095881.1">
    <property type="nucleotide sequence ID" value="NZ_JBHSJM010000001.1"/>
</dbReference>
<organism evidence="8 9">
    <name type="scientific">Rubritalea spongiae</name>
    <dbReference type="NCBI Taxonomy" id="430797"/>
    <lineage>
        <taxon>Bacteria</taxon>
        <taxon>Pseudomonadati</taxon>
        <taxon>Verrucomicrobiota</taxon>
        <taxon>Verrucomicrobiia</taxon>
        <taxon>Verrucomicrobiales</taxon>
        <taxon>Rubritaleaceae</taxon>
        <taxon>Rubritalea</taxon>
    </lineage>
</organism>
<dbReference type="Gene3D" id="3.30.1120.10">
    <property type="match status" value="1"/>
</dbReference>
<dbReference type="EMBL" id="JBHUJC010000001">
    <property type="protein sequence ID" value="MFD2275079.1"/>
    <property type="molecule type" value="Genomic_DNA"/>
</dbReference>
<reference evidence="9" key="1">
    <citation type="journal article" date="2019" name="Int. J. Syst. Evol. Microbiol.">
        <title>The Global Catalogue of Microorganisms (GCM) 10K type strain sequencing project: providing services to taxonomists for standard genome sequencing and annotation.</title>
        <authorList>
            <consortium name="The Broad Institute Genomics Platform"/>
            <consortium name="The Broad Institute Genome Sequencing Center for Infectious Disease"/>
            <person name="Wu L."/>
            <person name="Ma J."/>
        </authorList>
    </citation>
    <scope>NUCLEOTIDE SEQUENCE [LARGE SCALE GENOMIC DNA]</scope>
    <source>
        <strain evidence="9">JCM 16545</strain>
    </source>
</reference>
<dbReference type="PANTHER" id="PTHR42693:SF42">
    <property type="entry name" value="ARYLSULFATASE G"/>
    <property type="match status" value="1"/>
</dbReference>
<comment type="caution">
    <text evidence="8">The sequence shown here is derived from an EMBL/GenBank/DDBJ whole genome shotgun (WGS) entry which is preliminary data.</text>
</comment>
<evidence type="ECO:0000256" key="3">
    <source>
        <dbReference type="ARBA" id="ARBA00022723"/>
    </source>
</evidence>
<comment type="similarity">
    <text evidence="2">Belongs to the sulfatase family.</text>
</comment>
<keyword evidence="9" id="KW-1185">Reference proteome</keyword>
<keyword evidence="6" id="KW-0106">Calcium</keyword>
<dbReference type="PANTHER" id="PTHR42693">
    <property type="entry name" value="ARYLSULFATASE FAMILY MEMBER"/>
    <property type="match status" value="1"/>
</dbReference>
<evidence type="ECO:0000256" key="6">
    <source>
        <dbReference type="ARBA" id="ARBA00022837"/>
    </source>
</evidence>
<keyword evidence="4" id="KW-0732">Signal</keyword>
<evidence type="ECO:0000259" key="7">
    <source>
        <dbReference type="Pfam" id="PF00884"/>
    </source>
</evidence>
<keyword evidence="3" id="KW-0479">Metal-binding</keyword>